<dbReference type="KEGG" id="dho:Dia5BBH33_05070"/>
<accession>A0A8D4UTR4</accession>
<keyword evidence="2" id="KW-1185">Reference proteome</keyword>
<proteinExistence type="predicted"/>
<protein>
    <submittedName>
        <fullName evidence="1">Uncharacterized protein</fullName>
    </submittedName>
</protein>
<dbReference type="AlphaFoldDB" id="A0A8D4UTR4"/>
<evidence type="ECO:0000313" key="2">
    <source>
        <dbReference type="Proteomes" id="UP000320585"/>
    </source>
</evidence>
<sequence>MPPFFTEEIMEMDWREETLESLLAYFNKNPKGTPWADIAVYYPAGEVLSAILKKAAMISEKSGLSVFLAPAGDDRPYYLREVFRCRSALWIVRSEEECGKTALFSSRMGRDGVSLYGRDDGGISLSGTNLLSFARKGDTGSTVFSADDLAFPKRSRDEEFSQAEKDEGIEKEQVLLYASLILFAGGKAGTLLGAADLARHYYMGH</sequence>
<evidence type="ECO:0000313" key="1">
    <source>
        <dbReference type="EMBL" id="BBK24572.1"/>
    </source>
</evidence>
<reference evidence="2" key="1">
    <citation type="submission" date="2019-05" db="EMBL/GenBank/DDBJ databases">
        <title>Complete genome sequencing of Dialister sp. strain 5BBH33.</title>
        <authorList>
            <person name="Sakamoto M."/>
            <person name="Murakami T."/>
            <person name="Mori H."/>
        </authorList>
    </citation>
    <scope>NUCLEOTIDE SEQUENCE [LARGE SCALE GENOMIC DNA]</scope>
    <source>
        <strain evidence="2">5BBH33</strain>
    </source>
</reference>
<name>A0A8D4UTR4_9FIRM</name>
<organism evidence="1 2">
    <name type="scientific">Dialister hominis</name>
    <dbReference type="NCBI Taxonomy" id="2582419"/>
    <lineage>
        <taxon>Bacteria</taxon>
        <taxon>Bacillati</taxon>
        <taxon>Bacillota</taxon>
        <taxon>Negativicutes</taxon>
        <taxon>Veillonellales</taxon>
        <taxon>Veillonellaceae</taxon>
        <taxon>Dialister</taxon>
    </lineage>
</organism>
<dbReference type="EMBL" id="AP019697">
    <property type="protein sequence ID" value="BBK24572.1"/>
    <property type="molecule type" value="Genomic_DNA"/>
</dbReference>
<dbReference type="Proteomes" id="UP000320585">
    <property type="component" value="Chromosome"/>
</dbReference>
<gene>
    <name evidence="1" type="ORF">Dia5BBH33_05070</name>
</gene>